<keyword evidence="1" id="KW-0812">Transmembrane</keyword>
<keyword evidence="1" id="KW-1133">Transmembrane helix</keyword>
<protein>
    <submittedName>
        <fullName evidence="3">DUF2116 family Zn-ribbon domain-containing protein</fullName>
    </submittedName>
</protein>
<name>A0A8J7YMR0_9ARCH</name>
<gene>
    <name evidence="2" type="ORF">J9259_02705</name>
    <name evidence="3" type="ORF">KIY12_00725</name>
</gene>
<keyword evidence="1" id="KW-0472">Membrane</keyword>
<dbReference type="Proteomes" id="UP000716004">
    <property type="component" value="Unassembled WGS sequence"/>
</dbReference>
<dbReference type="InterPro" id="IPR019216">
    <property type="entry name" value="DUF2116_treble_clef"/>
</dbReference>
<proteinExistence type="predicted"/>
<sequence length="65" mass="7532">MTERIPPHKHCRQCGNAISPDSTFCSDSCRDGYRAGLRRKKRQLYLYYLLLVVLLILALSYVSKL</sequence>
<dbReference type="EMBL" id="JAHEAC010000002">
    <property type="protein sequence ID" value="MBX8643245.1"/>
    <property type="molecule type" value="Genomic_DNA"/>
</dbReference>
<reference evidence="3" key="1">
    <citation type="submission" date="2021-05" db="EMBL/GenBank/DDBJ databases">
        <title>Genomic insights into ecological role and evolution of a novel Thermoplasmata order Candidatus Sysuiplasmatales.</title>
        <authorList>
            <person name="Yuan Y."/>
        </authorList>
    </citation>
    <scope>NUCLEOTIDE SEQUENCE</scope>
    <source>
        <strain evidence="3">TUT19-bin139</strain>
        <strain evidence="2">YP2-bin.285</strain>
    </source>
</reference>
<evidence type="ECO:0000313" key="4">
    <source>
        <dbReference type="Proteomes" id="UP000750197"/>
    </source>
</evidence>
<evidence type="ECO:0000313" key="3">
    <source>
        <dbReference type="EMBL" id="MBX8643245.1"/>
    </source>
</evidence>
<comment type="caution">
    <text evidence="3">The sequence shown here is derived from an EMBL/GenBank/DDBJ whole genome shotgun (WGS) entry which is preliminary data.</text>
</comment>
<evidence type="ECO:0000256" key="1">
    <source>
        <dbReference type="SAM" id="Phobius"/>
    </source>
</evidence>
<dbReference type="PIRSF" id="PIRSF004990">
    <property type="entry name" value="UCP004990"/>
    <property type="match status" value="1"/>
</dbReference>
<accession>A0A8J7YMR0</accession>
<feature type="transmembrane region" description="Helical" evidence="1">
    <location>
        <begin position="44"/>
        <end position="62"/>
    </location>
</feature>
<dbReference type="Pfam" id="PF09889">
    <property type="entry name" value="DUF2116"/>
    <property type="match status" value="1"/>
</dbReference>
<evidence type="ECO:0000313" key="2">
    <source>
        <dbReference type="EMBL" id="MBX8631419.1"/>
    </source>
</evidence>
<dbReference type="Proteomes" id="UP000750197">
    <property type="component" value="Unassembled WGS sequence"/>
</dbReference>
<dbReference type="EMBL" id="JAGVSJ010000004">
    <property type="protein sequence ID" value="MBX8631419.1"/>
    <property type="molecule type" value="Genomic_DNA"/>
</dbReference>
<dbReference type="AlphaFoldDB" id="A0A8J7YMR0"/>
<organism evidence="3 4">
    <name type="scientific">Candidatus Sysuiplasma superficiale</name>
    <dbReference type="NCBI Taxonomy" id="2823368"/>
    <lineage>
        <taxon>Archaea</taxon>
        <taxon>Methanobacteriati</taxon>
        <taxon>Thermoplasmatota</taxon>
        <taxon>Thermoplasmata</taxon>
        <taxon>Candidatus Sysuiplasmatales</taxon>
        <taxon>Candidatus Sysuiplasmataceae</taxon>
        <taxon>Candidatus Sysuiplasma</taxon>
    </lineage>
</organism>